<protein>
    <submittedName>
        <fullName evidence="2">Uncharacterized protein</fullName>
    </submittedName>
</protein>
<feature type="region of interest" description="Disordered" evidence="1">
    <location>
        <begin position="194"/>
        <end position="215"/>
    </location>
</feature>
<organism evidence="2 3">
    <name type="scientific">Cryobacterium melibiosiphilum</name>
    <dbReference type="NCBI Taxonomy" id="995039"/>
    <lineage>
        <taxon>Bacteria</taxon>
        <taxon>Bacillati</taxon>
        <taxon>Actinomycetota</taxon>
        <taxon>Actinomycetes</taxon>
        <taxon>Micrococcales</taxon>
        <taxon>Microbacteriaceae</taxon>
        <taxon>Cryobacterium</taxon>
    </lineage>
</organism>
<dbReference type="AlphaFoldDB" id="A0A3A5MYX1"/>
<feature type="region of interest" description="Disordered" evidence="1">
    <location>
        <begin position="1"/>
        <end position="21"/>
    </location>
</feature>
<evidence type="ECO:0000313" key="2">
    <source>
        <dbReference type="EMBL" id="RJT92448.1"/>
    </source>
</evidence>
<evidence type="ECO:0000313" key="3">
    <source>
        <dbReference type="Proteomes" id="UP000272015"/>
    </source>
</evidence>
<gene>
    <name evidence="2" type="ORF">D6T64_00285</name>
</gene>
<dbReference type="RefSeq" id="WP_119970318.1">
    <property type="nucleotide sequence ID" value="NZ_JBHSQA010000020.1"/>
</dbReference>
<comment type="caution">
    <text evidence="2">The sequence shown here is derived from an EMBL/GenBank/DDBJ whole genome shotgun (WGS) entry which is preliminary data.</text>
</comment>
<name>A0A3A5MYX1_9MICO</name>
<proteinExistence type="predicted"/>
<keyword evidence="3" id="KW-1185">Reference proteome</keyword>
<dbReference type="EMBL" id="QZVS01000021">
    <property type="protein sequence ID" value="RJT92448.1"/>
    <property type="molecule type" value="Genomic_DNA"/>
</dbReference>
<dbReference type="OrthoDB" id="5144581at2"/>
<reference evidence="2 3" key="1">
    <citation type="submission" date="2018-09" db="EMBL/GenBank/DDBJ databases">
        <title>Novel species of Cryobacterium.</title>
        <authorList>
            <person name="Liu Q."/>
            <person name="Xin Y.-H."/>
        </authorList>
    </citation>
    <scope>NUCLEOTIDE SEQUENCE [LARGE SCALE GENOMIC DNA]</scope>
    <source>
        <strain evidence="2 3">Hh39</strain>
    </source>
</reference>
<evidence type="ECO:0000256" key="1">
    <source>
        <dbReference type="SAM" id="MobiDB-lite"/>
    </source>
</evidence>
<accession>A0A3A5MYX1</accession>
<sequence length="215" mass="23228">MNHLPDEDQLDGLLDRSSPSTTLMTDDVIDELNRLRLASMPSPGSSGHRKRWTRPALTALITFSLVGGAAAATAATIQLWSPWAESPDAVATYTLPSGAECELRIGNVNGSDPEAVRAVRDFYRAASIDALLTQETIDETIAQLRTEESTWMNDYGATEAAGYGTVHYNADSEYDSAVNRILTNTLNSELARQGIDGSDSNLRYDGEGNCPGADW</sequence>
<dbReference type="Proteomes" id="UP000272015">
    <property type="component" value="Unassembled WGS sequence"/>
</dbReference>